<evidence type="ECO:0000313" key="5">
    <source>
        <dbReference type="Proteomes" id="UP001320122"/>
    </source>
</evidence>
<accession>A0ABS9AI96</accession>
<dbReference type="Gene3D" id="3.40.309.10">
    <property type="entry name" value="Aldehyde Dehydrogenase, Chain A, domain 2"/>
    <property type="match status" value="1"/>
</dbReference>
<dbReference type="PANTHER" id="PTHR42804">
    <property type="entry name" value="ALDEHYDE DEHYDROGENASE"/>
    <property type="match status" value="1"/>
</dbReference>
<keyword evidence="5" id="KW-1185">Reference proteome</keyword>
<sequence length="483" mass="52147">MSLPDLSRFYIDGAWVAPVSPARFPLIDPATEEEFGTLALGGAEDVERAVQAAHAALPAFSETTPEERIALLRRILALYEERREEFAEAMRQEMGAPIGFSRKAQAARGALHLNALIEVMERFSFEENGRSGTTRLRHEPVGVCGLITPWNWPINQVVVKVAPAIAAGCTMVLKPSEFSAVSAILFAQVLHEAGVPPGVFNLVNGDGPNVGSVISSHPLVDMVSFTGSTGAGIEVAKSAAPTVKRVAQELGGKSANILLDDVDFTEAVQKGVAACFTNSGQSCSIPTRMIVPRAKMPEVVELAVAAAAKFRLGDTKDLQTDLGPLVNRAQFERVRKLIQRGIDEGATLQVGGLERPEGLEKGYYVRPTIFTEVTPEMTIAREEIFGPVLSILAYDSEEEAIEIANSSNYGLAAYVQSGSLDRARQVARKLRGGQVHINYPSADFHAPFGGFRQSGNGREWGEAGLREYLETKAIVGYHPELSY</sequence>
<comment type="caution">
    <text evidence="4">The sequence shown here is derived from an EMBL/GenBank/DDBJ whole genome shotgun (WGS) entry which is preliminary data.</text>
</comment>
<dbReference type="CDD" id="cd07138">
    <property type="entry name" value="ALDH_CddD_SSP0762"/>
    <property type="match status" value="1"/>
</dbReference>
<evidence type="ECO:0000259" key="3">
    <source>
        <dbReference type="Pfam" id="PF00171"/>
    </source>
</evidence>
<comment type="similarity">
    <text evidence="1">Belongs to the aldehyde dehydrogenase family.</text>
</comment>
<protein>
    <submittedName>
        <fullName evidence="4">Aldehyde dehydrogenase family protein</fullName>
    </submittedName>
</protein>
<keyword evidence="2" id="KW-0560">Oxidoreductase</keyword>
<dbReference type="InterPro" id="IPR016163">
    <property type="entry name" value="Ald_DH_C"/>
</dbReference>
<gene>
    <name evidence="4" type="ORF">HOP51_15320</name>
</gene>
<feature type="domain" description="Aldehyde dehydrogenase" evidence="3">
    <location>
        <begin position="15"/>
        <end position="474"/>
    </location>
</feature>
<dbReference type="PANTHER" id="PTHR42804:SF1">
    <property type="entry name" value="ALDEHYDE DEHYDROGENASE-RELATED"/>
    <property type="match status" value="1"/>
</dbReference>
<dbReference type="EMBL" id="JABFTT010000012">
    <property type="protein sequence ID" value="MCE8021469.1"/>
    <property type="molecule type" value="Genomic_DNA"/>
</dbReference>
<proteinExistence type="inferred from homology"/>
<name>A0ABS9AI96_9GAMM</name>
<dbReference type="SUPFAM" id="SSF53720">
    <property type="entry name" value="ALDH-like"/>
    <property type="match status" value="1"/>
</dbReference>
<dbReference type="InterPro" id="IPR016161">
    <property type="entry name" value="Ald_DH/histidinol_DH"/>
</dbReference>
<dbReference type="Proteomes" id="UP001320122">
    <property type="component" value="Unassembled WGS sequence"/>
</dbReference>
<dbReference type="InterPro" id="IPR016162">
    <property type="entry name" value="Ald_DH_N"/>
</dbReference>
<dbReference type="Gene3D" id="3.40.605.10">
    <property type="entry name" value="Aldehyde Dehydrogenase, Chain A, domain 1"/>
    <property type="match status" value="1"/>
</dbReference>
<dbReference type="InterPro" id="IPR015590">
    <property type="entry name" value="Aldehyde_DH_dom"/>
</dbReference>
<evidence type="ECO:0000256" key="2">
    <source>
        <dbReference type="ARBA" id="ARBA00023002"/>
    </source>
</evidence>
<organism evidence="4 5">
    <name type="scientific">Billgrantia zhangzhouensis</name>
    <dbReference type="NCBI Taxonomy" id="2733481"/>
    <lineage>
        <taxon>Bacteria</taxon>
        <taxon>Pseudomonadati</taxon>
        <taxon>Pseudomonadota</taxon>
        <taxon>Gammaproteobacteria</taxon>
        <taxon>Oceanospirillales</taxon>
        <taxon>Halomonadaceae</taxon>
        <taxon>Billgrantia</taxon>
    </lineage>
</organism>
<evidence type="ECO:0000256" key="1">
    <source>
        <dbReference type="ARBA" id="ARBA00009986"/>
    </source>
</evidence>
<evidence type="ECO:0000313" key="4">
    <source>
        <dbReference type="EMBL" id="MCE8021469.1"/>
    </source>
</evidence>
<reference evidence="4 5" key="1">
    <citation type="journal article" date="2021" name="Front. Microbiol.">
        <title>Aerobic Denitrification and Heterotrophic Sulfur Oxidation in the Genus Halomonas Revealed by Six Novel Species Characterizations and Genome-Based Analysis.</title>
        <authorList>
            <person name="Wang L."/>
            <person name="Shao Z."/>
        </authorList>
    </citation>
    <scope>NUCLEOTIDE SEQUENCE [LARGE SCALE GENOMIC DNA]</scope>
    <source>
        <strain evidence="4 5">MCCC 1A11036</strain>
    </source>
</reference>
<dbReference type="RefSeq" id="WP_234274794.1">
    <property type="nucleotide sequence ID" value="NZ_JABFTT010000012.1"/>
</dbReference>
<dbReference type="Pfam" id="PF00171">
    <property type="entry name" value="Aldedh"/>
    <property type="match status" value="1"/>
</dbReference>